<dbReference type="AlphaFoldDB" id="A0A2R8AR76"/>
<proteinExistence type="predicted"/>
<reference evidence="3" key="1">
    <citation type="submission" date="2018-03" db="EMBL/GenBank/DDBJ databases">
        <authorList>
            <person name="Rodrigo-Torres L."/>
            <person name="Arahal R. D."/>
            <person name="Lucena T."/>
        </authorList>
    </citation>
    <scope>NUCLEOTIDE SEQUENCE [LARGE SCALE GENOMIC DNA]</scope>
    <source>
        <strain evidence="3">CECT 8871</strain>
    </source>
</reference>
<dbReference type="EMBL" id="OMOJ01000001">
    <property type="protein sequence ID" value="SPF78470.1"/>
    <property type="molecule type" value="Genomic_DNA"/>
</dbReference>
<dbReference type="InterPro" id="IPR029044">
    <property type="entry name" value="Nucleotide-diphossugar_trans"/>
</dbReference>
<dbReference type="Proteomes" id="UP000244904">
    <property type="component" value="Unassembled WGS sequence"/>
</dbReference>
<organism evidence="2 3">
    <name type="scientific">Pseudoprimorskyibacter insulae</name>
    <dbReference type="NCBI Taxonomy" id="1695997"/>
    <lineage>
        <taxon>Bacteria</taxon>
        <taxon>Pseudomonadati</taxon>
        <taxon>Pseudomonadota</taxon>
        <taxon>Alphaproteobacteria</taxon>
        <taxon>Rhodobacterales</taxon>
        <taxon>Paracoccaceae</taxon>
        <taxon>Pseudoprimorskyibacter</taxon>
    </lineage>
</organism>
<keyword evidence="1" id="KW-0732">Signal</keyword>
<accession>A0A2R8AR76</accession>
<evidence type="ECO:0008006" key="4">
    <source>
        <dbReference type="Google" id="ProtNLM"/>
    </source>
</evidence>
<dbReference type="OrthoDB" id="7838294at2"/>
<evidence type="ECO:0000256" key="1">
    <source>
        <dbReference type="SAM" id="SignalP"/>
    </source>
</evidence>
<keyword evidence="3" id="KW-1185">Reference proteome</keyword>
<sequence length="305" mass="34107">MKQIPPVPKLRRALRLGLVRALGAKAALGLAGPAASEQAALRLRLAGKGRALPAPERVRFILPLVAPHHVQNWPEIQARLSATLQSFLNQSDPRWEAVICSQTMPDLPDDPRIRFLPFTDQVDGNDKWQKQGALCRDLRDTPMPSGYVMPFDADDLLHRDAVAEMLTRQDPGGYLCVRGYVNDFASNCIGVTGPQTLTKLRRKPFWKLCGSCAAIRYTPDLPEAAQFLEAMTAHEHRMFPYLAKLAGLPLTPFRTPAVMYILNHGENFTARLNQLSSRSRFAERFPLTDKDEMNSLRDVFPTLAP</sequence>
<feature type="signal peptide" evidence="1">
    <location>
        <begin position="1"/>
        <end position="26"/>
    </location>
</feature>
<evidence type="ECO:0000313" key="3">
    <source>
        <dbReference type="Proteomes" id="UP000244904"/>
    </source>
</evidence>
<protein>
    <recommendedName>
        <fullName evidence="4">Glycosyltransferase 2-like domain-containing protein</fullName>
    </recommendedName>
</protein>
<evidence type="ECO:0000313" key="2">
    <source>
        <dbReference type="EMBL" id="SPF78470.1"/>
    </source>
</evidence>
<dbReference type="SUPFAM" id="SSF53448">
    <property type="entry name" value="Nucleotide-diphospho-sugar transferases"/>
    <property type="match status" value="1"/>
</dbReference>
<feature type="chain" id="PRO_5015335437" description="Glycosyltransferase 2-like domain-containing protein" evidence="1">
    <location>
        <begin position="27"/>
        <end position="305"/>
    </location>
</feature>
<name>A0A2R8AR76_9RHOB</name>
<gene>
    <name evidence="2" type="ORF">PRI8871_01073</name>
</gene>
<dbReference type="RefSeq" id="WP_108885109.1">
    <property type="nucleotide sequence ID" value="NZ_OMOJ01000001.1"/>
</dbReference>